<dbReference type="AlphaFoldDB" id="A0A483KF34"/>
<name>A0A483KF34_KLEPN</name>
<dbReference type="EMBL" id="SDCM01000102">
    <property type="protein sequence ID" value="TCX58889.1"/>
    <property type="molecule type" value="Genomic_DNA"/>
</dbReference>
<organism evidence="1">
    <name type="scientific">Klebsiella pneumoniae</name>
    <dbReference type="NCBI Taxonomy" id="573"/>
    <lineage>
        <taxon>Bacteria</taxon>
        <taxon>Pseudomonadati</taxon>
        <taxon>Pseudomonadota</taxon>
        <taxon>Gammaproteobacteria</taxon>
        <taxon>Enterobacterales</taxon>
        <taxon>Enterobacteriaceae</taxon>
        <taxon>Klebsiella/Raoultella group</taxon>
        <taxon>Klebsiella</taxon>
        <taxon>Klebsiella pneumoniae complex</taxon>
    </lineage>
</organism>
<gene>
    <name evidence="1" type="ORF">ETE64_26545</name>
</gene>
<sequence>MKTDFVEVLSNADEWDARELGASMEHAEVVPDSFSAEVDEQFSLQAISIRLPKSLIKDLKDIASRYEIGYQPMVRDLLNRFALAEQKKYLNERLTRINELEDKQDDTVPVSEFLSDIRKEA</sequence>
<protein>
    <submittedName>
        <fullName evidence="1">Uncharacterized protein</fullName>
    </submittedName>
</protein>
<evidence type="ECO:0000313" key="1">
    <source>
        <dbReference type="EMBL" id="TCX58889.1"/>
    </source>
</evidence>
<proteinExistence type="predicted"/>
<comment type="caution">
    <text evidence="1">The sequence shown here is derived from an EMBL/GenBank/DDBJ whole genome shotgun (WGS) entry which is preliminary data.</text>
</comment>
<reference evidence="1" key="1">
    <citation type="submission" date="2019-01" db="EMBL/GenBank/DDBJ databases">
        <authorList>
            <person name="Lista F."/>
            <person name="Anselmo A."/>
        </authorList>
    </citation>
    <scope>NUCLEOTIDE SEQUENCE</scope>
    <source>
        <strain evidence="1">10S</strain>
    </source>
</reference>
<accession>A0A483KF34</accession>
<dbReference type="RefSeq" id="WP_114268924.1">
    <property type="nucleotide sequence ID" value="NZ_JBJLMA010000087.1"/>
</dbReference>